<dbReference type="RefSeq" id="WP_216835990.1">
    <property type="nucleotide sequence ID" value="NZ_JAFNJS010000002.1"/>
</dbReference>
<evidence type="ECO:0000313" key="2">
    <source>
        <dbReference type="EMBL" id="MFC2999915.1"/>
    </source>
</evidence>
<reference evidence="3" key="1">
    <citation type="journal article" date="2019" name="Int. J. Syst. Evol. Microbiol.">
        <title>The Global Catalogue of Microorganisms (GCM) 10K type strain sequencing project: providing services to taxonomists for standard genome sequencing and annotation.</title>
        <authorList>
            <consortium name="The Broad Institute Genomics Platform"/>
            <consortium name="The Broad Institute Genome Sequencing Center for Infectious Disease"/>
            <person name="Wu L."/>
            <person name="Ma J."/>
        </authorList>
    </citation>
    <scope>NUCLEOTIDE SEQUENCE [LARGE SCALE GENOMIC DNA]</scope>
    <source>
        <strain evidence="3">CGMCC 1.16855</strain>
    </source>
</reference>
<accession>A0ABV7BQI0</accession>
<evidence type="ECO:0000313" key="3">
    <source>
        <dbReference type="Proteomes" id="UP001595420"/>
    </source>
</evidence>
<dbReference type="Proteomes" id="UP001595420">
    <property type="component" value="Unassembled WGS sequence"/>
</dbReference>
<feature type="signal peptide" evidence="1">
    <location>
        <begin position="1"/>
        <end position="21"/>
    </location>
</feature>
<proteinExistence type="predicted"/>
<keyword evidence="3" id="KW-1185">Reference proteome</keyword>
<evidence type="ECO:0000256" key="1">
    <source>
        <dbReference type="SAM" id="SignalP"/>
    </source>
</evidence>
<sequence>MLKSVLAAGAVAMLIGGAAVAQQKGAPQQAQQMPDWRAQPRYATINLRAGFEPDPREVPVEAGGDREATGIGPDCAGWIDFSKPDVDLNYTSGQFPLYISVVANVDTTLVMNDSAGNWICNDDMDGVNPGIVIQRPASGNYNIWIGTYERGQPQRATLRISEIPPNR</sequence>
<gene>
    <name evidence="2" type="ORF">ACFOD3_08415</name>
</gene>
<protein>
    <recommendedName>
        <fullName evidence="4">Peptidase S1</fullName>
    </recommendedName>
</protein>
<comment type="caution">
    <text evidence="2">The sequence shown here is derived from an EMBL/GenBank/DDBJ whole genome shotgun (WGS) entry which is preliminary data.</text>
</comment>
<evidence type="ECO:0008006" key="4">
    <source>
        <dbReference type="Google" id="ProtNLM"/>
    </source>
</evidence>
<feature type="chain" id="PRO_5047066805" description="Peptidase S1" evidence="1">
    <location>
        <begin position="22"/>
        <end position="167"/>
    </location>
</feature>
<keyword evidence="1" id="KW-0732">Signal</keyword>
<name>A0ABV7BQI0_9PROT</name>
<dbReference type="EMBL" id="JBHRSB010000002">
    <property type="protein sequence ID" value="MFC2999915.1"/>
    <property type="molecule type" value="Genomic_DNA"/>
</dbReference>
<organism evidence="2 3">
    <name type="scientific">Falsiroseomonas tokyonensis</name>
    <dbReference type="NCBI Taxonomy" id="430521"/>
    <lineage>
        <taxon>Bacteria</taxon>
        <taxon>Pseudomonadati</taxon>
        <taxon>Pseudomonadota</taxon>
        <taxon>Alphaproteobacteria</taxon>
        <taxon>Acetobacterales</taxon>
        <taxon>Roseomonadaceae</taxon>
        <taxon>Falsiroseomonas</taxon>
    </lineage>
</organism>